<dbReference type="Proteomes" id="UP001175226">
    <property type="component" value="Unassembled WGS sequence"/>
</dbReference>
<dbReference type="AlphaFoldDB" id="A0AA39JTK0"/>
<organism evidence="1 2">
    <name type="scientific">Armillaria borealis</name>
    <dbReference type="NCBI Taxonomy" id="47425"/>
    <lineage>
        <taxon>Eukaryota</taxon>
        <taxon>Fungi</taxon>
        <taxon>Dikarya</taxon>
        <taxon>Basidiomycota</taxon>
        <taxon>Agaricomycotina</taxon>
        <taxon>Agaricomycetes</taxon>
        <taxon>Agaricomycetidae</taxon>
        <taxon>Agaricales</taxon>
        <taxon>Marasmiineae</taxon>
        <taxon>Physalacriaceae</taxon>
        <taxon>Armillaria</taxon>
    </lineage>
</organism>
<reference evidence="1" key="1">
    <citation type="submission" date="2023-06" db="EMBL/GenBank/DDBJ databases">
        <authorList>
            <consortium name="Lawrence Berkeley National Laboratory"/>
            <person name="Ahrendt S."/>
            <person name="Sahu N."/>
            <person name="Indic B."/>
            <person name="Wong-Bajracharya J."/>
            <person name="Merenyi Z."/>
            <person name="Ke H.-M."/>
            <person name="Monk M."/>
            <person name="Kocsube S."/>
            <person name="Drula E."/>
            <person name="Lipzen A."/>
            <person name="Balint B."/>
            <person name="Henrissat B."/>
            <person name="Andreopoulos B."/>
            <person name="Martin F.M."/>
            <person name="Harder C.B."/>
            <person name="Rigling D."/>
            <person name="Ford K.L."/>
            <person name="Foster G.D."/>
            <person name="Pangilinan J."/>
            <person name="Papanicolaou A."/>
            <person name="Barry K."/>
            <person name="LaButti K."/>
            <person name="Viragh M."/>
            <person name="Koriabine M."/>
            <person name="Yan M."/>
            <person name="Riley R."/>
            <person name="Champramary S."/>
            <person name="Plett K.L."/>
            <person name="Tsai I.J."/>
            <person name="Slot J."/>
            <person name="Sipos G."/>
            <person name="Plett J."/>
            <person name="Nagy L.G."/>
            <person name="Grigoriev I.V."/>
        </authorList>
    </citation>
    <scope>NUCLEOTIDE SEQUENCE</scope>
    <source>
        <strain evidence="1">FPL87.14</strain>
    </source>
</reference>
<comment type="caution">
    <text evidence="1">The sequence shown here is derived from an EMBL/GenBank/DDBJ whole genome shotgun (WGS) entry which is preliminary data.</text>
</comment>
<keyword evidence="2" id="KW-1185">Reference proteome</keyword>
<evidence type="ECO:0008006" key="3">
    <source>
        <dbReference type="Google" id="ProtNLM"/>
    </source>
</evidence>
<sequence>MAYQNQSSLLPSAIICMMYPQELIDKILDYLYDSPSALKECSLVSRQFYPRTRVHLFRYVDCGHDPLSPRLFSIAHSPELLQCIKHVQFRCCDFFYPSPVRFLHSLLSSVTLCIWNDGAYVDHPAEKCEWRHILPPFVSSAPYLAITRLELKAPRWNTFLEFHHIVISLPNVTELYISGLTELSTDDIPVVPAPAAPRIKKMCLLVSWSTILIFWEGLRSYRSMYLDHLEEFHVINLPLDGLCAVVQTANLASSRLNVLEIDCVWYFTDLSPDISPLHLNPTTELRIGIELNDDMLPFIRWWVKYFKAVEKESTAMERLTIKLAGRGHYVTPEQLEPLKSAFEELSDLLSQLVRNVDMVLQLKDYDTYSGLCTDCLRGAIVDACKVLKEKANLRVFDMTEHTYDMPVFPFPASSRRI</sequence>
<accession>A0AA39JTK0</accession>
<name>A0AA39JTK0_9AGAR</name>
<proteinExistence type="predicted"/>
<protein>
    <recommendedName>
        <fullName evidence="3">F-box domain-containing protein</fullName>
    </recommendedName>
</protein>
<evidence type="ECO:0000313" key="1">
    <source>
        <dbReference type="EMBL" id="KAK0448672.1"/>
    </source>
</evidence>
<dbReference type="EMBL" id="JAUEPT010000009">
    <property type="protein sequence ID" value="KAK0448672.1"/>
    <property type="molecule type" value="Genomic_DNA"/>
</dbReference>
<gene>
    <name evidence="1" type="ORF">EV421DRAFT_1477609</name>
</gene>
<evidence type="ECO:0000313" key="2">
    <source>
        <dbReference type="Proteomes" id="UP001175226"/>
    </source>
</evidence>